<name>A0A8A1LI59_AJEC8</name>
<accession>A0A8A1LI59</accession>
<protein>
    <submittedName>
        <fullName evidence="1">Uncharacterized protein</fullName>
    </submittedName>
</protein>
<evidence type="ECO:0000313" key="2">
    <source>
        <dbReference type="Proteomes" id="UP000663419"/>
    </source>
</evidence>
<evidence type="ECO:0000313" key="1">
    <source>
        <dbReference type="EMBL" id="QSS53616.1"/>
    </source>
</evidence>
<gene>
    <name evidence="1" type="ORF">I7I53_00923</name>
</gene>
<proteinExistence type="predicted"/>
<reference evidence="1" key="1">
    <citation type="submission" date="2021-01" db="EMBL/GenBank/DDBJ databases">
        <title>Chromosome-level genome assembly of a human fungal pathogen reveals clustering of transcriptionally co-regulated genes.</title>
        <authorList>
            <person name="Voorhies M."/>
            <person name="Cohen S."/>
            <person name="Shea T.P."/>
            <person name="Petrus S."/>
            <person name="Munoz J.F."/>
            <person name="Poplawski S."/>
            <person name="Goldman W.E."/>
            <person name="Michael T."/>
            <person name="Cuomo C.A."/>
            <person name="Sil A."/>
            <person name="Beyhan S."/>
        </authorList>
    </citation>
    <scope>NUCLEOTIDE SEQUENCE</scope>
    <source>
        <strain evidence="1">H88</strain>
    </source>
</reference>
<dbReference type="AlphaFoldDB" id="A0A8A1LI59"/>
<organism evidence="1 2">
    <name type="scientific">Ajellomyces capsulatus (strain H88)</name>
    <name type="common">Darling's disease fungus</name>
    <name type="synonym">Histoplasma capsulatum</name>
    <dbReference type="NCBI Taxonomy" id="544711"/>
    <lineage>
        <taxon>Eukaryota</taxon>
        <taxon>Fungi</taxon>
        <taxon>Dikarya</taxon>
        <taxon>Ascomycota</taxon>
        <taxon>Pezizomycotina</taxon>
        <taxon>Eurotiomycetes</taxon>
        <taxon>Eurotiomycetidae</taxon>
        <taxon>Onygenales</taxon>
        <taxon>Ajellomycetaceae</taxon>
        <taxon>Histoplasma</taxon>
    </lineage>
</organism>
<dbReference type="Proteomes" id="UP000663419">
    <property type="component" value="Chromosome 3"/>
</dbReference>
<dbReference type="VEuPathDB" id="FungiDB:I7I53_00923"/>
<dbReference type="EMBL" id="CP069104">
    <property type="protein sequence ID" value="QSS53616.1"/>
    <property type="molecule type" value="Genomic_DNA"/>
</dbReference>
<sequence>MENLTFGFEIEILARPRIETPEIRKKFSTGQLGFCLLSLNQDPIALTQLLFKSVLLSGSARRVFLHISHRMITASG</sequence>